<accession>A0A176VZP9</accession>
<keyword evidence="2" id="KW-1185">Reference proteome</keyword>
<dbReference type="AlphaFoldDB" id="A0A176VZP9"/>
<name>A0A176VZP9_MARPO</name>
<proteinExistence type="predicted"/>
<gene>
    <name evidence="1" type="ORF">AXG93_4368s1620</name>
</gene>
<dbReference type="Proteomes" id="UP000077202">
    <property type="component" value="Unassembled WGS sequence"/>
</dbReference>
<reference evidence="1" key="1">
    <citation type="submission" date="2016-03" db="EMBL/GenBank/DDBJ databases">
        <title>Mechanisms controlling the formation of the plant cell surface in tip-growing cells are functionally conserved among land plants.</title>
        <authorList>
            <person name="Honkanen S."/>
            <person name="Jones V.A."/>
            <person name="Morieri G."/>
            <person name="Champion C."/>
            <person name="Hetherington A.J."/>
            <person name="Kelly S."/>
            <person name="Saint-Marcoux D."/>
            <person name="Proust H."/>
            <person name="Prescott H."/>
            <person name="Dolan L."/>
        </authorList>
    </citation>
    <scope>NUCLEOTIDE SEQUENCE [LARGE SCALE GENOMIC DNA]</scope>
    <source>
        <tissue evidence="1">Whole gametophyte</tissue>
    </source>
</reference>
<dbReference type="EMBL" id="LVLJ01002295">
    <property type="protein sequence ID" value="OAE25702.1"/>
    <property type="molecule type" value="Genomic_DNA"/>
</dbReference>
<comment type="caution">
    <text evidence="1">The sequence shown here is derived from an EMBL/GenBank/DDBJ whole genome shotgun (WGS) entry which is preliminary data.</text>
</comment>
<evidence type="ECO:0000313" key="1">
    <source>
        <dbReference type="EMBL" id="OAE25702.1"/>
    </source>
</evidence>
<sequence>MLKWNWIDMGSHTDTQTVHGGVSEAVLTHLVMATVDPSFVKWQTIWKCADLVSEDGWKQFLNKRRLSFRIPSRERDREIARRFLKKEEKKKGRGDGHWVPSLSAACSTATVKSSAVLLTLGKRFGTVRRPYPACHWKPPQGTT</sequence>
<evidence type="ECO:0000313" key="2">
    <source>
        <dbReference type="Proteomes" id="UP000077202"/>
    </source>
</evidence>
<organism evidence="1 2">
    <name type="scientific">Marchantia polymorpha subsp. ruderalis</name>
    <dbReference type="NCBI Taxonomy" id="1480154"/>
    <lineage>
        <taxon>Eukaryota</taxon>
        <taxon>Viridiplantae</taxon>
        <taxon>Streptophyta</taxon>
        <taxon>Embryophyta</taxon>
        <taxon>Marchantiophyta</taxon>
        <taxon>Marchantiopsida</taxon>
        <taxon>Marchantiidae</taxon>
        <taxon>Marchantiales</taxon>
        <taxon>Marchantiaceae</taxon>
        <taxon>Marchantia</taxon>
    </lineage>
</organism>
<protein>
    <submittedName>
        <fullName evidence="1">Uncharacterized protein</fullName>
    </submittedName>
</protein>